<protein>
    <submittedName>
        <fullName evidence="5">Acidic repeat-containing protein isoform X1</fullName>
    </submittedName>
</protein>
<dbReference type="Proteomes" id="UP000694925">
    <property type="component" value="Unplaced"/>
</dbReference>
<feature type="region of interest" description="Disordered" evidence="2">
    <location>
        <begin position="584"/>
        <end position="641"/>
    </location>
</feature>
<feature type="domain" description="HMG box" evidence="3">
    <location>
        <begin position="870"/>
        <end position="926"/>
    </location>
</feature>
<keyword evidence="1" id="KW-0539">Nucleus</keyword>
<dbReference type="PANTHER" id="PTHR23099:SF0">
    <property type="entry name" value="GERM CELL NUCLEAR ACIDIC PROTEIN"/>
    <property type="match status" value="1"/>
</dbReference>
<dbReference type="Pfam" id="PF17283">
    <property type="entry name" value="Zn_ribbon_SprT"/>
    <property type="match status" value="1"/>
</dbReference>
<dbReference type="PANTHER" id="PTHR23099">
    <property type="entry name" value="TRANSCRIPTIONAL REGULATOR"/>
    <property type="match status" value="1"/>
</dbReference>
<dbReference type="Pfam" id="PF10263">
    <property type="entry name" value="SprT-like"/>
    <property type="match status" value="1"/>
</dbReference>
<dbReference type="SMART" id="SM00731">
    <property type="entry name" value="SprT"/>
    <property type="match status" value="1"/>
</dbReference>
<dbReference type="GO" id="GO:0005634">
    <property type="term" value="C:nucleus"/>
    <property type="evidence" value="ECO:0007669"/>
    <property type="project" value="UniProtKB-UniRule"/>
</dbReference>
<dbReference type="RefSeq" id="XP_017876893.1">
    <property type="nucleotide sequence ID" value="XM_018021404.2"/>
</dbReference>
<evidence type="ECO:0000259" key="3">
    <source>
        <dbReference type="PROSITE" id="PS50118"/>
    </source>
</evidence>
<reference evidence="5" key="1">
    <citation type="submission" date="2025-08" db="UniProtKB">
        <authorList>
            <consortium name="RefSeq"/>
        </authorList>
    </citation>
    <scope>IDENTIFICATION</scope>
    <source>
        <tissue evidence="5">Whole body</tissue>
    </source>
</reference>
<feature type="region of interest" description="Disordered" evidence="2">
    <location>
        <begin position="557"/>
        <end position="576"/>
    </location>
</feature>
<proteinExistence type="predicted"/>
<feature type="DNA-binding region" description="HMG box" evidence="1">
    <location>
        <begin position="870"/>
        <end position="926"/>
    </location>
</feature>
<sequence>MSNHKDDLLHEANYGIHTGKCTELSDIKWQVDDTMEENNSQNFCLKLSQTSIISETEVTNDDDVIVISDSSSESSCSPKYVSRLKTIVKKFPKKEKTIYINDSTDSEKSENDNYLEAWKENKKSVVNNYQWKNTESENMYTSDESSSSIDFLKNYVASSDKTGSSYISCTTNSAKTNSQSDLNTRNEKYTAPSSVINRKEPKNSNVNIQPTKTISSILKNYNDIKKTLTPKDTRNIMKNIKSKRIVYDSPKVRKTNVESDEEVNDNIRHPAISPRSRPIPETPVDSENEIVPDTQENLGNGETHVSKYFNTPAVEKNVDTVYTKLSERKKEQISQWLMANVSESQDDSFSIVPPSNKDDTTSGNSSLERLERNYETPNNRGRIHQQPVENEIKHPDTNKTPGTVVRQKTINEFVQKTKDNKLILSTSKKTIAKSNVLSTANEQKNVDIMDCAHILDKLYGKSWRDKADVLFPNSEPRKQAVPVKSRAVQTERKQIRRKKSYISDTDDDSDTSLKDLNVQNSPRKQTVQNTVKRKDSFINDESSGSDSESLYYTALTNPRTSASSTQSKSKAPPINNRLFVICDTDTEDENQKNNRDQGSNVRGRKLSFSNDESEDTSTSEFDPGDIVPPKPTSKKGSTKIVRQLPKPTVESKTNVDASKYKKCNSFLASLSENVPIAEAHPDAKKYRLNFKDNKEMLCTYLYKLYNEKVFDKQLPENMTIDWNIRMRGTAGYCYNKKSVRTLGGVVRSSRIVLATKILDTPDRLRDTLIHEMCHAAAWLINGVSDGHGPLWTQWANKAMRTFPEIPPIRRCHDYKIKTKFTYRCVGCGYSIGRHSKSLDVERKRCGHCYGRFELLLNKTTKSGTIQVQTPKREPSKFALFVKENYNSVKKERNMRHGEVMKILGQQFSAIKIAQRQEINENADTPY</sequence>
<gene>
    <name evidence="5" type="primary">LOC108623102</name>
</gene>
<feature type="compositionally biased region" description="Polar residues" evidence="2">
    <location>
        <begin position="539"/>
        <end position="548"/>
    </location>
</feature>
<dbReference type="GO" id="GO:0003677">
    <property type="term" value="F:DNA binding"/>
    <property type="evidence" value="ECO:0007669"/>
    <property type="project" value="UniProtKB-UniRule"/>
</dbReference>
<feature type="region of interest" description="Disordered" evidence="2">
    <location>
        <begin position="343"/>
        <end position="370"/>
    </location>
</feature>
<dbReference type="InterPro" id="IPR009071">
    <property type="entry name" value="HMG_box_dom"/>
</dbReference>
<dbReference type="InterPro" id="IPR036910">
    <property type="entry name" value="HMG_box_dom_sf"/>
</dbReference>
<dbReference type="InterPro" id="IPR006640">
    <property type="entry name" value="SprT-like_domain"/>
</dbReference>
<evidence type="ECO:0000313" key="4">
    <source>
        <dbReference type="Proteomes" id="UP000694925"/>
    </source>
</evidence>
<feature type="region of interest" description="Disordered" evidence="2">
    <location>
        <begin position="477"/>
        <end position="548"/>
    </location>
</feature>
<dbReference type="Gene3D" id="1.10.30.10">
    <property type="entry name" value="High mobility group box domain"/>
    <property type="match status" value="1"/>
</dbReference>
<feature type="region of interest" description="Disordered" evidence="2">
    <location>
        <begin position="268"/>
        <end position="287"/>
    </location>
</feature>
<dbReference type="InterPro" id="IPR035240">
    <property type="entry name" value="SprT_Zn_ribbon"/>
</dbReference>
<dbReference type="AlphaFoldDB" id="A0AAJ7IUJ9"/>
<feature type="compositionally biased region" description="Low complexity" evidence="2">
    <location>
        <begin position="560"/>
        <end position="573"/>
    </location>
</feature>
<dbReference type="KEGG" id="ccal:108623102"/>
<dbReference type="GO" id="GO:0006974">
    <property type="term" value="P:DNA damage response"/>
    <property type="evidence" value="ECO:0007669"/>
    <property type="project" value="UniProtKB-ARBA"/>
</dbReference>
<evidence type="ECO:0000313" key="5">
    <source>
        <dbReference type="RefSeq" id="XP_017876893.1"/>
    </source>
</evidence>
<feature type="compositionally biased region" description="Polar residues" evidence="2">
    <location>
        <begin position="517"/>
        <end position="530"/>
    </location>
</feature>
<accession>A0AAJ7IUJ9</accession>
<name>A0AAJ7IUJ9_9HYME</name>
<evidence type="ECO:0000256" key="1">
    <source>
        <dbReference type="PROSITE-ProRule" id="PRU00267"/>
    </source>
</evidence>
<evidence type="ECO:0000256" key="2">
    <source>
        <dbReference type="SAM" id="MobiDB-lite"/>
    </source>
</evidence>
<keyword evidence="1" id="KW-0238">DNA-binding</keyword>
<dbReference type="CTD" id="93953"/>
<dbReference type="GeneID" id="108623102"/>
<organism evidence="4 5">
    <name type="scientific">Ceratina calcarata</name>
    <dbReference type="NCBI Taxonomy" id="156304"/>
    <lineage>
        <taxon>Eukaryota</taxon>
        <taxon>Metazoa</taxon>
        <taxon>Ecdysozoa</taxon>
        <taxon>Arthropoda</taxon>
        <taxon>Hexapoda</taxon>
        <taxon>Insecta</taxon>
        <taxon>Pterygota</taxon>
        <taxon>Neoptera</taxon>
        <taxon>Endopterygota</taxon>
        <taxon>Hymenoptera</taxon>
        <taxon>Apocrita</taxon>
        <taxon>Aculeata</taxon>
        <taxon>Apoidea</taxon>
        <taxon>Anthophila</taxon>
        <taxon>Apidae</taxon>
        <taxon>Ceratina</taxon>
        <taxon>Zadontomerus</taxon>
    </lineage>
</organism>
<dbReference type="PROSITE" id="PS50118">
    <property type="entry name" value="HMG_BOX_2"/>
    <property type="match status" value="1"/>
</dbReference>
<keyword evidence="4" id="KW-1185">Reference proteome</keyword>
<dbReference type="SUPFAM" id="SSF47095">
    <property type="entry name" value="HMG-box"/>
    <property type="match status" value="1"/>
</dbReference>